<keyword evidence="4 7" id="KW-0808">Transferase</keyword>
<dbReference type="PANTHER" id="PTHR43182:SF1">
    <property type="entry name" value="COBALT-PRECORRIN-7 C(5)-METHYLTRANSFERASE"/>
    <property type="match status" value="1"/>
</dbReference>
<evidence type="ECO:0000256" key="2">
    <source>
        <dbReference type="ARBA" id="ARBA00022573"/>
    </source>
</evidence>
<accession>A0A0C1U6W7</accession>
<proteinExistence type="predicted"/>
<dbReference type="Pfam" id="PF13847">
    <property type="entry name" value="Methyltransf_31"/>
    <property type="match status" value="1"/>
</dbReference>
<evidence type="ECO:0000256" key="4">
    <source>
        <dbReference type="ARBA" id="ARBA00022679"/>
    </source>
</evidence>
<dbReference type="GO" id="GO:0046025">
    <property type="term" value="F:precorrin-6Y C5,15-methyltransferase (decarboxylating) activity"/>
    <property type="evidence" value="ECO:0007669"/>
    <property type="project" value="UniProtKB-EC"/>
</dbReference>
<dbReference type="Proteomes" id="UP000031366">
    <property type="component" value="Unassembled WGS sequence"/>
</dbReference>
<organism evidence="7 8">
    <name type="scientific">Clostridium argentinense CDC 2741</name>
    <dbReference type="NCBI Taxonomy" id="1418104"/>
    <lineage>
        <taxon>Bacteria</taxon>
        <taxon>Bacillati</taxon>
        <taxon>Bacillota</taxon>
        <taxon>Clostridia</taxon>
        <taxon>Eubacteriales</taxon>
        <taxon>Clostridiaceae</taxon>
        <taxon>Clostridium</taxon>
    </lineage>
</organism>
<sequence>MKFIKDEEFIRGNCPMTKEEVRILSLSKLELEEDSRVLDIGAGTGSVTIQMSRICNSGEVVAVEMDEEAIEVIKKNIEKFEANNVTLVESEAYEAVNNIKGEFDGIFIGGSGGNIDKIIYEYGKMLKPQGKMVLNFITISNLYKAMEALKENGYKVEVSQIAVARGRGNSCMLMANNPIFIICGEKIS</sequence>
<dbReference type="InterPro" id="IPR025714">
    <property type="entry name" value="Methyltranfer_dom"/>
</dbReference>
<keyword evidence="3 7" id="KW-0489">Methyltransferase</keyword>
<dbReference type="GO" id="GO:0000179">
    <property type="term" value="F:rRNA (adenine-N6,N6-)-dimethyltransferase activity"/>
    <property type="evidence" value="ECO:0007669"/>
    <property type="project" value="InterPro"/>
</dbReference>
<dbReference type="RefSeq" id="WP_039629699.1">
    <property type="nucleotide sequence ID" value="NZ_AYSO01000007.1"/>
</dbReference>
<keyword evidence="2" id="KW-0169">Cobalamin biosynthesis</keyword>
<name>A0A0C1U6W7_9CLOT</name>
<dbReference type="EMBL" id="AYSO01000007">
    <property type="protein sequence ID" value="KIE48469.1"/>
    <property type="molecule type" value="Genomic_DNA"/>
</dbReference>
<dbReference type="PROSITE" id="PS01131">
    <property type="entry name" value="RRNA_A_DIMETH"/>
    <property type="match status" value="1"/>
</dbReference>
<dbReference type="EC" id="2.1.1.132" evidence="7"/>
<evidence type="ECO:0000256" key="1">
    <source>
        <dbReference type="ARBA" id="ARBA00004953"/>
    </source>
</evidence>
<dbReference type="OrthoDB" id="9780707at2"/>
<keyword evidence="5" id="KW-0949">S-adenosyl-L-methionine</keyword>
<evidence type="ECO:0000313" key="8">
    <source>
        <dbReference type="Proteomes" id="UP000031366"/>
    </source>
</evidence>
<evidence type="ECO:0000259" key="6">
    <source>
        <dbReference type="Pfam" id="PF13847"/>
    </source>
</evidence>
<dbReference type="InterPro" id="IPR029063">
    <property type="entry name" value="SAM-dependent_MTases_sf"/>
</dbReference>
<dbReference type="STRING" id="29341.RSJ17_10385"/>
<comment type="caution">
    <text evidence="7">The sequence shown here is derived from an EMBL/GenBank/DDBJ whole genome shotgun (WGS) entry which is preliminary data.</text>
</comment>
<dbReference type="InterPro" id="IPR020596">
    <property type="entry name" value="rRNA_Ade_Mease_Trfase_CS"/>
</dbReference>
<evidence type="ECO:0000313" key="7">
    <source>
        <dbReference type="EMBL" id="KIE48469.1"/>
    </source>
</evidence>
<dbReference type="SUPFAM" id="SSF53335">
    <property type="entry name" value="S-adenosyl-L-methionine-dependent methyltransferases"/>
    <property type="match status" value="1"/>
</dbReference>
<dbReference type="InterPro" id="IPR014008">
    <property type="entry name" value="Cbl_synth_MTase_CbiT"/>
</dbReference>
<keyword evidence="8" id="KW-1185">Reference proteome</keyword>
<dbReference type="GO" id="GO:0008276">
    <property type="term" value="F:protein methyltransferase activity"/>
    <property type="evidence" value="ECO:0007669"/>
    <property type="project" value="InterPro"/>
</dbReference>
<reference evidence="7 8" key="1">
    <citation type="journal article" date="2015" name="Infect. Genet. Evol.">
        <title>Genomic sequences of six botulinum neurotoxin-producing strains representing three clostridial species illustrate the mobility and diversity of botulinum neurotoxin genes.</title>
        <authorList>
            <person name="Smith T.J."/>
            <person name="Hill K.K."/>
            <person name="Xie G."/>
            <person name="Foley B.T."/>
            <person name="Williamson C.H."/>
            <person name="Foster J.T."/>
            <person name="Johnson S.L."/>
            <person name="Chertkov O."/>
            <person name="Teshima H."/>
            <person name="Gibbons H.S."/>
            <person name="Johnsky L.A."/>
            <person name="Karavis M.A."/>
            <person name="Smith L.A."/>
        </authorList>
    </citation>
    <scope>NUCLEOTIDE SEQUENCE [LARGE SCALE GENOMIC DNA]</scope>
    <source>
        <strain evidence="7 8">CDC 2741</strain>
    </source>
</reference>
<evidence type="ECO:0000256" key="5">
    <source>
        <dbReference type="ARBA" id="ARBA00022691"/>
    </source>
</evidence>
<dbReference type="UniPathway" id="UPA00148"/>
<dbReference type="Gene3D" id="3.40.50.150">
    <property type="entry name" value="Vaccinia Virus protein VP39"/>
    <property type="match status" value="1"/>
</dbReference>
<dbReference type="PANTHER" id="PTHR43182">
    <property type="entry name" value="COBALT-PRECORRIN-6B C(15)-METHYLTRANSFERASE (DECARBOXYLATING)"/>
    <property type="match status" value="1"/>
</dbReference>
<evidence type="ECO:0000256" key="3">
    <source>
        <dbReference type="ARBA" id="ARBA00022603"/>
    </source>
</evidence>
<feature type="domain" description="Methyltransferase" evidence="6">
    <location>
        <begin position="32"/>
        <end position="149"/>
    </location>
</feature>
<protein>
    <submittedName>
        <fullName evidence="7">Precorrin-6Y C5,15-methyltransferase (Decarboxylating), CbiT subunit</fullName>
        <ecNumber evidence="7">2.1.1.132</ecNumber>
    </submittedName>
</protein>
<dbReference type="NCBIfam" id="TIGR02469">
    <property type="entry name" value="CbiT"/>
    <property type="match status" value="1"/>
</dbReference>
<dbReference type="InterPro" id="IPR050714">
    <property type="entry name" value="Cobalamin_biosynth_MTase"/>
</dbReference>
<dbReference type="GO" id="GO:0009236">
    <property type="term" value="P:cobalamin biosynthetic process"/>
    <property type="evidence" value="ECO:0007669"/>
    <property type="project" value="UniProtKB-UniPathway"/>
</dbReference>
<gene>
    <name evidence="7" type="primary">cbiT</name>
    <name evidence="7" type="ORF">U732_4255</name>
</gene>
<dbReference type="AlphaFoldDB" id="A0A0C1U6W7"/>
<comment type="pathway">
    <text evidence="1">Cofactor biosynthesis; adenosylcobalamin biosynthesis.</text>
</comment>
<dbReference type="CDD" id="cd02440">
    <property type="entry name" value="AdoMet_MTases"/>
    <property type="match status" value="1"/>
</dbReference>